<proteinExistence type="predicted"/>
<evidence type="ECO:0000313" key="1">
    <source>
        <dbReference type="EMBL" id="GAG65590.1"/>
    </source>
</evidence>
<sequence>MKSGLPKFYRMNVATRNVIGKNQRAWGDLWDGDVDPDGVALIEAYTVPEGWRLYLGGGDIDCEVSCIQLVMLIHTPGILGYIRYDVYRHVTINPPIG</sequence>
<gene>
    <name evidence="1" type="ORF">S01H4_20581</name>
</gene>
<dbReference type="AlphaFoldDB" id="X0Z875"/>
<reference evidence="1" key="1">
    <citation type="journal article" date="2014" name="Front. Microbiol.">
        <title>High frequency of phylogenetically diverse reductive dehalogenase-homologous genes in deep subseafloor sedimentary metagenomes.</title>
        <authorList>
            <person name="Kawai M."/>
            <person name="Futagami T."/>
            <person name="Toyoda A."/>
            <person name="Takaki Y."/>
            <person name="Nishi S."/>
            <person name="Hori S."/>
            <person name="Arai W."/>
            <person name="Tsubouchi T."/>
            <person name="Morono Y."/>
            <person name="Uchiyama I."/>
            <person name="Ito T."/>
            <person name="Fujiyama A."/>
            <person name="Inagaki F."/>
            <person name="Takami H."/>
        </authorList>
    </citation>
    <scope>NUCLEOTIDE SEQUENCE</scope>
    <source>
        <strain evidence="1">Expedition CK06-06</strain>
    </source>
</reference>
<dbReference type="EMBL" id="BART01009262">
    <property type="protein sequence ID" value="GAG65590.1"/>
    <property type="molecule type" value="Genomic_DNA"/>
</dbReference>
<accession>X0Z875</accession>
<feature type="non-terminal residue" evidence="1">
    <location>
        <position position="97"/>
    </location>
</feature>
<organism evidence="1">
    <name type="scientific">marine sediment metagenome</name>
    <dbReference type="NCBI Taxonomy" id="412755"/>
    <lineage>
        <taxon>unclassified sequences</taxon>
        <taxon>metagenomes</taxon>
        <taxon>ecological metagenomes</taxon>
    </lineage>
</organism>
<protein>
    <submittedName>
        <fullName evidence="1">Uncharacterized protein</fullName>
    </submittedName>
</protein>
<name>X0Z875_9ZZZZ</name>
<comment type="caution">
    <text evidence="1">The sequence shown here is derived from an EMBL/GenBank/DDBJ whole genome shotgun (WGS) entry which is preliminary data.</text>
</comment>